<dbReference type="Proteomes" id="UP001582793">
    <property type="component" value="Unassembled WGS sequence"/>
</dbReference>
<dbReference type="PROSITE" id="PS51257">
    <property type="entry name" value="PROKAR_LIPOPROTEIN"/>
    <property type="match status" value="1"/>
</dbReference>
<feature type="signal peptide" evidence="2">
    <location>
        <begin position="1"/>
        <end position="27"/>
    </location>
</feature>
<feature type="region of interest" description="Disordered" evidence="1">
    <location>
        <begin position="26"/>
        <end position="55"/>
    </location>
</feature>
<name>A0ABV5CS03_9ACTN</name>
<keyword evidence="2" id="KW-0732">Signal</keyword>
<proteinExistence type="predicted"/>
<sequence>MLTRRSPRLAALLLVGAVIALSACGSAAEPGTDDDTTATQAPNASSSPGALPVRNDLVDPRVVPWRTWRAVDDRTLEVTVTAGPTDCYGAEPEVAESEAAVRVRVRVGLLPHAAEKECAAIALESVVLVQLAAPLGTRKVEHLT</sequence>
<keyword evidence="4" id="KW-1185">Reference proteome</keyword>
<accession>A0ABV5CS03</accession>
<gene>
    <name evidence="3" type="ORF">AAFH96_17010</name>
</gene>
<reference evidence="3 4" key="1">
    <citation type="submission" date="2024-04" db="EMBL/GenBank/DDBJ databases">
        <title>Polymorphospora sp. isolated from Baiyangdian Lake in Xiong'an New Area.</title>
        <authorList>
            <person name="Zhang X."/>
            <person name="Liu J."/>
        </authorList>
    </citation>
    <scope>NUCLEOTIDE SEQUENCE [LARGE SCALE GENOMIC DNA]</scope>
    <source>
        <strain evidence="3 4">2-325</strain>
    </source>
</reference>
<dbReference type="RefSeq" id="WP_364219540.1">
    <property type="nucleotide sequence ID" value="NZ_JBCGDC010000044.1"/>
</dbReference>
<evidence type="ECO:0000256" key="1">
    <source>
        <dbReference type="SAM" id="MobiDB-lite"/>
    </source>
</evidence>
<evidence type="ECO:0000256" key="2">
    <source>
        <dbReference type="SAM" id="SignalP"/>
    </source>
</evidence>
<comment type="caution">
    <text evidence="3">The sequence shown here is derived from an EMBL/GenBank/DDBJ whole genome shotgun (WGS) entry which is preliminary data.</text>
</comment>
<evidence type="ECO:0000313" key="4">
    <source>
        <dbReference type="Proteomes" id="UP001582793"/>
    </source>
</evidence>
<feature type="compositionally biased region" description="Polar residues" evidence="1">
    <location>
        <begin position="37"/>
        <end position="48"/>
    </location>
</feature>
<organism evidence="3 4">
    <name type="scientific">Polymorphospora lycopeni</name>
    <dbReference type="NCBI Taxonomy" id="3140240"/>
    <lineage>
        <taxon>Bacteria</taxon>
        <taxon>Bacillati</taxon>
        <taxon>Actinomycetota</taxon>
        <taxon>Actinomycetes</taxon>
        <taxon>Micromonosporales</taxon>
        <taxon>Micromonosporaceae</taxon>
        <taxon>Polymorphospora</taxon>
    </lineage>
</organism>
<dbReference type="EMBL" id="JBCGDC010000044">
    <property type="protein sequence ID" value="MFB6394794.1"/>
    <property type="molecule type" value="Genomic_DNA"/>
</dbReference>
<evidence type="ECO:0000313" key="3">
    <source>
        <dbReference type="EMBL" id="MFB6394794.1"/>
    </source>
</evidence>
<feature type="chain" id="PRO_5046279015" evidence="2">
    <location>
        <begin position="28"/>
        <end position="144"/>
    </location>
</feature>
<protein>
    <submittedName>
        <fullName evidence="3">Uncharacterized protein</fullName>
    </submittedName>
</protein>